<accession>A0A917J712</accession>
<sequence>MDYIFNKDHKLTPSYLQKKFYKINYSLSKEAVNYWAVLPNFVEQFSTLEKDVERLGVKLIGQYVSKNETFLDVEVFYEHLDYDINPSDWLLRKVVKLKETVLAENEVKDKSTGIYNDLLTYKETDGADKFISRITVKKNFDMQLGGANYMALRVMCREEEYNNLADMMLHTAYNWDFKDKGTWQLAERIIPLTIPLYNNTISFYTFESWKVYGEDVKPLTRLILHQTDNSDNKGAINIIETKPLNKDNVKDVFDAFINRVTLTSIELDELKEVTKSILNPKITHAWTTQGLIKNADEQFEGYVIAYLIQTEKSGYYIESISSSPNFENYNWEINKRQVEMILNSFNNPSFEQEQKKEAIEQIIITPNINKGGDEKSDFKKSSIFFK</sequence>
<dbReference type="EMBL" id="BMDO01000002">
    <property type="protein sequence ID" value="GGI49888.1"/>
    <property type="molecule type" value="Genomic_DNA"/>
</dbReference>
<proteinExistence type="predicted"/>
<gene>
    <name evidence="1" type="ORF">GCM10011425_11000</name>
</gene>
<reference evidence="1" key="1">
    <citation type="journal article" date="2014" name="Int. J. Syst. Evol. Microbiol.">
        <title>Complete genome sequence of Corynebacterium casei LMG S-19264T (=DSM 44701T), isolated from a smear-ripened cheese.</title>
        <authorList>
            <consortium name="US DOE Joint Genome Institute (JGI-PGF)"/>
            <person name="Walter F."/>
            <person name="Albersmeier A."/>
            <person name="Kalinowski J."/>
            <person name="Ruckert C."/>
        </authorList>
    </citation>
    <scope>NUCLEOTIDE SEQUENCE</scope>
    <source>
        <strain evidence="1">CCM 8711</strain>
    </source>
</reference>
<dbReference type="AlphaFoldDB" id="A0A917J712"/>
<reference evidence="1" key="2">
    <citation type="submission" date="2020-09" db="EMBL/GenBank/DDBJ databases">
        <authorList>
            <person name="Sun Q."/>
            <person name="Sedlacek I."/>
        </authorList>
    </citation>
    <scope>NUCLEOTIDE SEQUENCE</scope>
    <source>
        <strain evidence="1">CCM 8711</strain>
    </source>
</reference>
<evidence type="ECO:0000313" key="1">
    <source>
        <dbReference type="EMBL" id="GGI49888.1"/>
    </source>
</evidence>
<organism evidence="1 2">
    <name type="scientific">Mucilaginibacter galii</name>
    <dbReference type="NCBI Taxonomy" id="2005073"/>
    <lineage>
        <taxon>Bacteria</taxon>
        <taxon>Pseudomonadati</taxon>
        <taxon>Bacteroidota</taxon>
        <taxon>Sphingobacteriia</taxon>
        <taxon>Sphingobacteriales</taxon>
        <taxon>Sphingobacteriaceae</taxon>
        <taxon>Mucilaginibacter</taxon>
    </lineage>
</organism>
<dbReference type="Proteomes" id="UP000662074">
    <property type="component" value="Unassembled WGS sequence"/>
</dbReference>
<keyword evidence="2" id="KW-1185">Reference proteome</keyword>
<comment type="caution">
    <text evidence="1">The sequence shown here is derived from an EMBL/GenBank/DDBJ whole genome shotgun (WGS) entry which is preliminary data.</text>
</comment>
<dbReference type="RefSeq" id="WP_188414600.1">
    <property type="nucleotide sequence ID" value="NZ_BMDO01000002.1"/>
</dbReference>
<protein>
    <submittedName>
        <fullName evidence="1">Uncharacterized protein</fullName>
    </submittedName>
</protein>
<evidence type="ECO:0000313" key="2">
    <source>
        <dbReference type="Proteomes" id="UP000662074"/>
    </source>
</evidence>
<name>A0A917J712_9SPHI</name>